<reference evidence="1 2" key="1">
    <citation type="journal article" date="2019" name="Nat. Ecol. Evol.">
        <title>Megaphylogeny resolves global patterns of mushroom evolution.</title>
        <authorList>
            <person name="Varga T."/>
            <person name="Krizsan K."/>
            <person name="Foldi C."/>
            <person name="Dima B."/>
            <person name="Sanchez-Garcia M."/>
            <person name="Sanchez-Ramirez S."/>
            <person name="Szollosi G.J."/>
            <person name="Szarkandi J.G."/>
            <person name="Papp V."/>
            <person name="Albert L."/>
            <person name="Andreopoulos W."/>
            <person name="Angelini C."/>
            <person name="Antonin V."/>
            <person name="Barry K.W."/>
            <person name="Bougher N.L."/>
            <person name="Buchanan P."/>
            <person name="Buyck B."/>
            <person name="Bense V."/>
            <person name="Catcheside P."/>
            <person name="Chovatia M."/>
            <person name="Cooper J."/>
            <person name="Damon W."/>
            <person name="Desjardin D."/>
            <person name="Finy P."/>
            <person name="Geml J."/>
            <person name="Haridas S."/>
            <person name="Hughes K."/>
            <person name="Justo A."/>
            <person name="Karasinski D."/>
            <person name="Kautmanova I."/>
            <person name="Kiss B."/>
            <person name="Kocsube S."/>
            <person name="Kotiranta H."/>
            <person name="LaButti K.M."/>
            <person name="Lechner B.E."/>
            <person name="Liimatainen K."/>
            <person name="Lipzen A."/>
            <person name="Lukacs Z."/>
            <person name="Mihaltcheva S."/>
            <person name="Morgado L.N."/>
            <person name="Niskanen T."/>
            <person name="Noordeloos M.E."/>
            <person name="Ohm R.A."/>
            <person name="Ortiz-Santana B."/>
            <person name="Ovrebo C."/>
            <person name="Racz N."/>
            <person name="Riley R."/>
            <person name="Savchenko A."/>
            <person name="Shiryaev A."/>
            <person name="Soop K."/>
            <person name="Spirin V."/>
            <person name="Szebenyi C."/>
            <person name="Tomsovsky M."/>
            <person name="Tulloss R.E."/>
            <person name="Uehling J."/>
            <person name="Grigoriev I.V."/>
            <person name="Vagvolgyi C."/>
            <person name="Papp T."/>
            <person name="Martin F.M."/>
            <person name="Miettinen O."/>
            <person name="Hibbett D.S."/>
            <person name="Nagy L.G."/>
        </authorList>
    </citation>
    <scope>NUCLEOTIDE SEQUENCE [LARGE SCALE GENOMIC DNA]</scope>
    <source>
        <strain evidence="1 2">CBS 962.96</strain>
    </source>
</reference>
<evidence type="ECO:0000313" key="2">
    <source>
        <dbReference type="Proteomes" id="UP000297245"/>
    </source>
</evidence>
<dbReference type="EMBL" id="ML179142">
    <property type="protein sequence ID" value="THU98152.1"/>
    <property type="molecule type" value="Genomic_DNA"/>
</dbReference>
<organism evidence="1 2">
    <name type="scientific">Dendrothele bispora (strain CBS 962.96)</name>
    <dbReference type="NCBI Taxonomy" id="1314807"/>
    <lineage>
        <taxon>Eukaryota</taxon>
        <taxon>Fungi</taxon>
        <taxon>Dikarya</taxon>
        <taxon>Basidiomycota</taxon>
        <taxon>Agaricomycotina</taxon>
        <taxon>Agaricomycetes</taxon>
        <taxon>Agaricomycetidae</taxon>
        <taxon>Agaricales</taxon>
        <taxon>Agaricales incertae sedis</taxon>
        <taxon>Dendrothele</taxon>
    </lineage>
</organism>
<dbReference type="AlphaFoldDB" id="A0A4S8M760"/>
<dbReference type="Proteomes" id="UP000297245">
    <property type="component" value="Unassembled WGS sequence"/>
</dbReference>
<keyword evidence="2" id="KW-1185">Reference proteome</keyword>
<name>A0A4S8M760_DENBC</name>
<evidence type="ECO:0000313" key="1">
    <source>
        <dbReference type="EMBL" id="THU98152.1"/>
    </source>
</evidence>
<proteinExistence type="predicted"/>
<protein>
    <submittedName>
        <fullName evidence="1">Uncharacterized protein</fullName>
    </submittedName>
</protein>
<accession>A0A4S8M760</accession>
<sequence length="320" mass="35331">MTSMTVENEMSGILNPSTPLAFLPPALAHDAQGATLIQVAALGMSVWDMLTHLKSDYKMFKKYPSQLSTWIYFLSRIERPLGFLSLKGIPIAQTKSCVFLTGIQLNKILILTGVVSRLMYDTLVFVAVAHVMAGVAKLGTRPPPVDGKPNEPSGVKKIFLYFSMCFRRKAISKQFSRWSRGIFKNERRLYLTSMISSLCSIFVVADPNIGEYYRISSVTLSVALMNSVACYGFGKMRMENRVISDSITSSFISRELAFLTGPGSVVDSTDGQQDPIPRNSSALQLSPVSSETPMFTKTLPPRLQNIRMVGITRRSASAIC</sequence>
<gene>
    <name evidence="1" type="ORF">K435DRAFT_838278</name>
</gene>